<evidence type="ECO:0000313" key="3">
    <source>
        <dbReference type="EMBL" id="KAH7641256.1"/>
    </source>
</evidence>
<comment type="caution">
    <text evidence="3">The sequence shown here is derived from an EMBL/GenBank/DDBJ whole genome shotgun (WGS) entry which is preliminary data.</text>
</comment>
<dbReference type="Proteomes" id="UP000828236">
    <property type="component" value="Unassembled WGS sequence"/>
</dbReference>
<name>A0A9D4SGY8_DERFA</name>
<reference evidence="3" key="1">
    <citation type="submission" date="2020-06" db="EMBL/GenBank/DDBJ databases">
        <authorList>
            <person name="Ji K."/>
            <person name="Li J."/>
        </authorList>
    </citation>
    <scope>NUCLEOTIDE SEQUENCE</scope>
    <source>
        <strain evidence="3">JKM2019</strain>
        <tissue evidence="3">Whole body</tissue>
    </source>
</reference>
<keyword evidence="2" id="KW-0812">Transmembrane</keyword>
<evidence type="ECO:0000256" key="2">
    <source>
        <dbReference type="SAM" id="Phobius"/>
    </source>
</evidence>
<reference evidence="3" key="2">
    <citation type="journal article" date="2021" name="World Allergy Organ. J.">
        <title>Chromosome-level assembly of Dermatophagoides farinae genome and transcriptome reveals two novel allergens Der f 37 and Der f 39.</title>
        <authorList>
            <person name="Chen J."/>
            <person name="Cai Z."/>
            <person name="Fan D."/>
            <person name="Hu J."/>
            <person name="Hou Y."/>
            <person name="He Y."/>
            <person name="Zhang Z."/>
            <person name="Zhao Z."/>
            <person name="Gao P."/>
            <person name="Hu W."/>
            <person name="Sun J."/>
            <person name="Li J."/>
            <person name="Ji K."/>
        </authorList>
    </citation>
    <scope>NUCLEOTIDE SEQUENCE</scope>
    <source>
        <strain evidence="3">JKM2019</strain>
    </source>
</reference>
<keyword evidence="2" id="KW-0472">Membrane</keyword>
<dbReference type="AlphaFoldDB" id="A0A9D4SGY8"/>
<feature type="transmembrane region" description="Helical" evidence="2">
    <location>
        <begin position="140"/>
        <end position="158"/>
    </location>
</feature>
<dbReference type="EMBL" id="SDOV01000004">
    <property type="protein sequence ID" value="KAH7641256.1"/>
    <property type="molecule type" value="Genomic_DNA"/>
</dbReference>
<dbReference type="Gene3D" id="1.20.140.150">
    <property type="match status" value="1"/>
</dbReference>
<keyword evidence="2" id="KW-1133">Transmembrane helix</keyword>
<feature type="region of interest" description="Disordered" evidence="1">
    <location>
        <begin position="1"/>
        <end position="26"/>
    </location>
</feature>
<evidence type="ECO:0008006" key="4">
    <source>
        <dbReference type="Google" id="ProtNLM"/>
    </source>
</evidence>
<protein>
    <recommendedName>
        <fullName evidence="4">Transmembrane protein</fullName>
    </recommendedName>
</protein>
<proteinExistence type="predicted"/>
<sequence>MDSSNIEESTSLTTMTPSTKGHHHHHHHHHCHCQRLTPKSMLNYQNQNNNRERRIRLIRLGAIYYLTWIILIILATSIWPYIYLLFPRPQCWNHRQIQVNLSLIVAIITSVISLLLLIIQCLCTRIKTTKFRRNFCRTSFFLFTLIAIINFIIAIYFFNMFSCYFDQHDGNDGDDDDMMAILAGDWLTNTTIRYDLKIVAVIHLICSILSFFTGIGFAIIRHNFKYVLRIDLH</sequence>
<feature type="transmembrane region" description="Helical" evidence="2">
    <location>
        <begin position="198"/>
        <end position="220"/>
    </location>
</feature>
<accession>A0A9D4SGY8</accession>
<organism evidence="3">
    <name type="scientific">Dermatophagoides farinae</name>
    <name type="common">American house dust mite</name>
    <dbReference type="NCBI Taxonomy" id="6954"/>
    <lineage>
        <taxon>Eukaryota</taxon>
        <taxon>Metazoa</taxon>
        <taxon>Ecdysozoa</taxon>
        <taxon>Arthropoda</taxon>
        <taxon>Chelicerata</taxon>
        <taxon>Arachnida</taxon>
        <taxon>Acari</taxon>
        <taxon>Acariformes</taxon>
        <taxon>Sarcoptiformes</taxon>
        <taxon>Astigmata</taxon>
        <taxon>Psoroptidia</taxon>
        <taxon>Analgoidea</taxon>
        <taxon>Pyroglyphidae</taxon>
        <taxon>Dermatophagoidinae</taxon>
        <taxon>Dermatophagoides</taxon>
    </lineage>
</organism>
<feature type="transmembrane region" description="Helical" evidence="2">
    <location>
        <begin position="63"/>
        <end position="85"/>
    </location>
</feature>
<feature type="transmembrane region" description="Helical" evidence="2">
    <location>
        <begin position="97"/>
        <end position="119"/>
    </location>
</feature>
<evidence type="ECO:0000256" key="1">
    <source>
        <dbReference type="SAM" id="MobiDB-lite"/>
    </source>
</evidence>
<gene>
    <name evidence="3" type="ORF">HUG17_4300</name>
</gene>
<feature type="compositionally biased region" description="Polar residues" evidence="1">
    <location>
        <begin position="1"/>
        <end position="19"/>
    </location>
</feature>
<dbReference type="OrthoDB" id="6515706at2759"/>